<dbReference type="Pfam" id="PF22693">
    <property type="entry name" value="MACPF_1"/>
    <property type="match status" value="1"/>
</dbReference>
<dbReference type="Proteomes" id="UP000044841">
    <property type="component" value="Unassembled WGS sequence"/>
</dbReference>
<dbReference type="InterPro" id="IPR054586">
    <property type="entry name" value="MACPF_1_fungal"/>
</dbReference>
<feature type="region of interest" description="Disordered" evidence="1">
    <location>
        <begin position="36"/>
        <end position="63"/>
    </location>
</feature>
<dbReference type="Gene3D" id="2.100.10.30">
    <property type="entry name" value="Jacalin-like lectin domain"/>
    <property type="match status" value="2"/>
</dbReference>
<dbReference type="InterPro" id="IPR036404">
    <property type="entry name" value="Jacalin-like_lectin_dom_sf"/>
</dbReference>
<gene>
    <name evidence="3" type="ORF">RSOLAG22IIIB_08505</name>
</gene>
<accession>A0A0K6FU08</accession>
<protein>
    <submittedName>
        <fullName evidence="3">HEAT repeat-containing protein 1 homolog [Drosophila melanogaster]</fullName>
    </submittedName>
</protein>
<evidence type="ECO:0000313" key="4">
    <source>
        <dbReference type="Proteomes" id="UP000044841"/>
    </source>
</evidence>
<name>A0A0K6FU08_9AGAM</name>
<dbReference type="SUPFAM" id="SSF51101">
    <property type="entry name" value="Mannose-binding lectins"/>
    <property type="match status" value="2"/>
</dbReference>
<dbReference type="SMART" id="SM00915">
    <property type="entry name" value="Jacalin"/>
    <property type="match status" value="2"/>
</dbReference>
<feature type="domain" description="Jacalin-type lectin" evidence="2">
    <location>
        <begin position="474"/>
        <end position="628"/>
    </location>
</feature>
<dbReference type="EMBL" id="CYGV01000824">
    <property type="protein sequence ID" value="CUA69499.1"/>
    <property type="molecule type" value="Genomic_DNA"/>
</dbReference>
<dbReference type="AlphaFoldDB" id="A0A0K6FU08"/>
<reference evidence="3 4" key="1">
    <citation type="submission" date="2015-07" db="EMBL/GenBank/DDBJ databases">
        <authorList>
            <person name="Noorani M."/>
        </authorList>
    </citation>
    <scope>NUCLEOTIDE SEQUENCE [LARGE SCALE GENOMIC DNA]</scope>
    <source>
        <strain evidence="3">BBA 69670</strain>
    </source>
</reference>
<evidence type="ECO:0000256" key="1">
    <source>
        <dbReference type="SAM" id="MobiDB-lite"/>
    </source>
</evidence>
<organism evidence="3 4">
    <name type="scientific">Rhizoctonia solani</name>
    <dbReference type="NCBI Taxonomy" id="456999"/>
    <lineage>
        <taxon>Eukaryota</taxon>
        <taxon>Fungi</taxon>
        <taxon>Dikarya</taxon>
        <taxon>Basidiomycota</taxon>
        <taxon>Agaricomycotina</taxon>
        <taxon>Agaricomycetes</taxon>
        <taxon>Cantharellales</taxon>
        <taxon>Ceratobasidiaceae</taxon>
        <taxon>Rhizoctonia</taxon>
    </lineage>
</organism>
<feature type="compositionally biased region" description="Polar residues" evidence="1">
    <location>
        <begin position="36"/>
        <end position="50"/>
    </location>
</feature>
<proteinExistence type="predicted"/>
<dbReference type="InterPro" id="IPR001229">
    <property type="entry name" value="Jacalin-like_lectin_dom"/>
</dbReference>
<evidence type="ECO:0000313" key="3">
    <source>
        <dbReference type="EMBL" id="CUA69499.1"/>
    </source>
</evidence>
<sequence>MTWATPRVYSQSNCNPVSDIHTITTSPQLACTSNKEIMSSQRNDPSNDNAQIPPEADNKHNEGLDDEILRRVGWLRGFRVDDVNEPRISSRTVALYKDGASPIIEDSDTNNLLTEFIISKNKRELNYSHRGWSLGATQIMSPWIASRIDANNHPNLAGTYFTKMTKAKRVRVEALLEDLIPAPEFETAMEEALGQPTTFEKFEAVYQAFSRWGDVVPLEIEIGSSIALSSARLESLQSSEINEHEFNNLSQFSTIKDTIVAIKGTDLNLTYDQWAMGNDLVYKNRWQRIAVNKVVPTINLLSSDLRSCLSELYAKRVCYAPRDTVGPVNHYDRAYDDSQHASKTISSIKIRCCYCIELLSITYSDGITSTKHGGGGHVGAEYEFTLAKDEHITEMLIWVRGEWLYGLQFITSTGRCSTQYGMHFGPPIVARCKGGVLVGFLSYTKLHPEHKELYHNVRGIWRRDLVPRVPKEDDIYSEYFGDANQNGQAFNDRVMIENSTSIRISSVEVWSAEWVDSIRFHYIDIVDGYECKSSTMRRGGPGGPHHQFTLEEGEHIVTVSGRYEASCIIQLCFGTNRGRTSEVYGGGKGQPFSALAPRDKDGNYFRLQYICGKSNEASLTGVMFVWTPC</sequence>
<evidence type="ECO:0000259" key="2">
    <source>
        <dbReference type="PROSITE" id="PS51752"/>
    </source>
</evidence>
<dbReference type="PANTHER" id="PTHR46506">
    <property type="entry name" value="OS05G0143600 PROTEIN"/>
    <property type="match status" value="1"/>
</dbReference>
<dbReference type="Pfam" id="PF01419">
    <property type="entry name" value="Jacalin"/>
    <property type="match status" value="2"/>
</dbReference>
<keyword evidence="4" id="KW-1185">Reference proteome</keyword>
<dbReference type="PROSITE" id="PS51752">
    <property type="entry name" value="JACALIN_LECTIN"/>
    <property type="match status" value="1"/>
</dbReference>